<dbReference type="EMBL" id="CM044701">
    <property type="protein sequence ID" value="KAI5680472.1"/>
    <property type="molecule type" value="Genomic_DNA"/>
</dbReference>
<evidence type="ECO:0000313" key="1">
    <source>
        <dbReference type="EMBL" id="KAI5680472.1"/>
    </source>
</evidence>
<accession>A0ACC0C6J3</accession>
<comment type="caution">
    <text evidence="1">The sequence shown here is derived from an EMBL/GenBank/DDBJ whole genome shotgun (WGS) entry which is preliminary data.</text>
</comment>
<organism evidence="1 2">
    <name type="scientific">Catharanthus roseus</name>
    <name type="common">Madagascar periwinkle</name>
    <name type="synonym">Vinca rosea</name>
    <dbReference type="NCBI Taxonomy" id="4058"/>
    <lineage>
        <taxon>Eukaryota</taxon>
        <taxon>Viridiplantae</taxon>
        <taxon>Streptophyta</taxon>
        <taxon>Embryophyta</taxon>
        <taxon>Tracheophyta</taxon>
        <taxon>Spermatophyta</taxon>
        <taxon>Magnoliopsida</taxon>
        <taxon>eudicotyledons</taxon>
        <taxon>Gunneridae</taxon>
        <taxon>Pentapetalae</taxon>
        <taxon>asterids</taxon>
        <taxon>lamiids</taxon>
        <taxon>Gentianales</taxon>
        <taxon>Apocynaceae</taxon>
        <taxon>Rauvolfioideae</taxon>
        <taxon>Vinceae</taxon>
        <taxon>Catharanthinae</taxon>
        <taxon>Catharanthus</taxon>
    </lineage>
</organism>
<sequence>MSFLLIFALCFSLIEAQLIPSPPGPTDNNLMDKACSSSQDKAYCLNLLQSDRTSPKADMKGLAFIALRTVEKNASATSLFIKETLDKPEIDLQPGIEDALSDCDGHYLNAIELVEDSINALVSNAPDDVTKFMKAAVADLDGCDASVKGQGNAAAEVASKNVDLRKLIDTSLSVFQVSQSPLPT</sequence>
<protein>
    <submittedName>
        <fullName evidence="1">Uncharacterized protein</fullName>
    </submittedName>
</protein>
<gene>
    <name evidence="1" type="ORF">M9H77_01699</name>
</gene>
<name>A0ACC0C6J3_CATRO</name>
<proteinExistence type="predicted"/>
<keyword evidence="2" id="KW-1185">Reference proteome</keyword>
<dbReference type="Proteomes" id="UP001060085">
    <property type="component" value="Linkage Group LG01"/>
</dbReference>
<reference evidence="2" key="1">
    <citation type="journal article" date="2023" name="Nat. Plants">
        <title>Single-cell RNA sequencing provides a high-resolution roadmap for understanding the multicellular compartmentation of specialized metabolism.</title>
        <authorList>
            <person name="Sun S."/>
            <person name="Shen X."/>
            <person name="Li Y."/>
            <person name="Li Y."/>
            <person name="Wang S."/>
            <person name="Li R."/>
            <person name="Zhang H."/>
            <person name="Shen G."/>
            <person name="Guo B."/>
            <person name="Wei J."/>
            <person name="Xu J."/>
            <person name="St-Pierre B."/>
            <person name="Chen S."/>
            <person name="Sun C."/>
        </authorList>
    </citation>
    <scope>NUCLEOTIDE SEQUENCE [LARGE SCALE GENOMIC DNA]</scope>
</reference>
<evidence type="ECO:0000313" key="2">
    <source>
        <dbReference type="Proteomes" id="UP001060085"/>
    </source>
</evidence>